<feature type="region of interest" description="Disordered" evidence="1">
    <location>
        <begin position="310"/>
        <end position="347"/>
    </location>
</feature>
<evidence type="ECO:0000256" key="1">
    <source>
        <dbReference type="SAM" id="MobiDB-lite"/>
    </source>
</evidence>
<reference evidence="2 3" key="1">
    <citation type="journal article" date="2018" name="Sci. Rep.">
        <title>Comparative genomics provides insights into the lifestyle and reveals functional heterogeneity of dark septate endophytic fungi.</title>
        <authorList>
            <person name="Knapp D.G."/>
            <person name="Nemeth J.B."/>
            <person name="Barry K."/>
            <person name="Hainaut M."/>
            <person name="Henrissat B."/>
            <person name="Johnson J."/>
            <person name="Kuo A."/>
            <person name="Lim J.H.P."/>
            <person name="Lipzen A."/>
            <person name="Nolan M."/>
            <person name="Ohm R.A."/>
            <person name="Tamas L."/>
            <person name="Grigoriev I.V."/>
            <person name="Spatafora J.W."/>
            <person name="Nagy L.G."/>
            <person name="Kovacs G.M."/>
        </authorList>
    </citation>
    <scope>NUCLEOTIDE SEQUENCE [LARGE SCALE GENOMIC DNA]</scope>
    <source>
        <strain evidence="2 3">DSE2036</strain>
    </source>
</reference>
<feature type="region of interest" description="Disordered" evidence="1">
    <location>
        <begin position="41"/>
        <end position="69"/>
    </location>
</feature>
<accession>A0A2V1DHH6</accession>
<protein>
    <submittedName>
        <fullName evidence="2">Uncharacterized protein</fullName>
    </submittedName>
</protein>
<feature type="compositionally biased region" description="Acidic residues" evidence="1">
    <location>
        <begin position="311"/>
        <end position="322"/>
    </location>
</feature>
<feature type="compositionally biased region" description="Acidic residues" evidence="1">
    <location>
        <begin position="329"/>
        <end position="347"/>
    </location>
</feature>
<keyword evidence="3" id="KW-1185">Reference proteome</keyword>
<gene>
    <name evidence="2" type="ORF">DM02DRAFT_630982</name>
</gene>
<proteinExistence type="predicted"/>
<dbReference type="EMBL" id="KZ805432">
    <property type="protein sequence ID" value="PVH97626.1"/>
    <property type="molecule type" value="Genomic_DNA"/>
</dbReference>
<dbReference type="Proteomes" id="UP000244855">
    <property type="component" value="Unassembled WGS sequence"/>
</dbReference>
<dbReference type="AlphaFoldDB" id="A0A2V1DHH6"/>
<evidence type="ECO:0000313" key="3">
    <source>
        <dbReference type="Proteomes" id="UP000244855"/>
    </source>
</evidence>
<name>A0A2V1DHH6_9PLEO</name>
<organism evidence="2 3">
    <name type="scientific">Periconia macrospinosa</name>
    <dbReference type="NCBI Taxonomy" id="97972"/>
    <lineage>
        <taxon>Eukaryota</taxon>
        <taxon>Fungi</taxon>
        <taxon>Dikarya</taxon>
        <taxon>Ascomycota</taxon>
        <taxon>Pezizomycotina</taxon>
        <taxon>Dothideomycetes</taxon>
        <taxon>Pleosporomycetidae</taxon>
        <taxon>Pleosporales</taxon>
        <taxon>Massarineae</taxon>
        <taxon>Periconiaceae</taxon>
        <taxon>Periconia</taxon>
    </lineage>
</organism>
<evidence type="ECO:0000313" key="2">
    <source>
        <dbReference type="EMBL" id="PVH97626.1"/>
    </source>
</evidence>
<sequence>MSDSAKLQKGRGGEKAEDFSFILAPDPCNSCCWNENANDFPSSSSTSGDAANRSCPGHSGGKVMGPPSKKSQLFVPRESKMDMGKALQKMRKVTVAMNEACNTGNLAATGPSNPSVALEVGKQKSRVTSAQELSHALRQTTCDTPENNPSNYHIVRTDAFTPSVVEKLNRMYSTCAQFVQERPLETENIPIPPPFRLAKDLKEISAKTTPFRILTPREKAEKSMPKNQAENMNFPIPPYLLSGAFHMVNKLCEWSDADRNFFEHEMRKLDEEQVKIAMGNLEGWHAGLRVEFEEKRGEAWEKLGGTKEKVEDEVDLWEDSDDATSGLQDNEDVEDNFEEMDCDEESL</sequence>